<feature type="transmembrane region" description="Helical" evidence="10">
    <location>
        <begin position="24"/>
        <end position="44"/>
    </location>
</feature>
<evidence type="ECO:0000256" key="2">
    <source>
        <dbReference type="ARBA" id="ARBA00004162"/>
    </source>
</evidence>
<evidence type="ECO:0000256" key="9">
    <source>
        <dbReference type="ARBA" id="ARBA00023136"/>
    </source>
</evidence>
<keyword evidence="5 10" id="KW-0145">Chemotaxis</keyword>
<evidence type="ECO:0000256" key="1">
    <source>
        <dbReference type="ARBA" id="ARBA00002254"/>
    </source>
</evidence>
<dbReference type="EMBL" id="SIXI01000001">
    <property type="protein sequence ID" value="TBO33929.1"/>
    <property type="molecule type" value="Genomic_DNA"/>
</dbReference>
<dbReference type="RefSeq" id="WP_130965878.1">
    <property type="nucleotide sequence ID" value="NZ_SIXI01000001.1"/>
</dbReference>
<evidence type="ECO:0000256" key="10">
    <source>
        <dbReference type="RuleBase" id="RU364125"/>
    </source>
</evidence>
<keyword evidence="13" id="KW-1185">Reference proteome</keyword>
<comment type="subcellular location">
    <subcellularLocation>
        <location evidence="10">Cell inner membrane</location>
    </subcellularLocation>
    <subcellularLocation>
        <location evidence="2">Cell membrane</location>
        <topology evidence="2">Single-pass membrane protein</topology>
    </subcellularLocation>
</comment>
<feature type="region of interest" description="Disordered" evidence="11">
    <location>
        <begin position="175"/>
        <end position="199"/>
    </location>
</feature>
<evidence type="ECO:0000256" key="8">
    <source>
        <dbReference type="ARBA" id="ARBA00022989"/>
    </source>
</evidence>
<keyword evidence="12" id="KW-0969">Cilium</keyword>
<keyword evidence="6 10" id="KW-0812">Transmembrane</keyword>
<dbReference type="AlphaFoldDB" id="A0A4Q9H1A5"/>
<keyword evidence="10" id="KW-0997">Cell inner membrane</keyword>
<gene>
    <name evidence="12" type="ORF">EYS42_00265</name>
</gene>
<evidence type="ECO:0000256" key="6">
    <source>
        <dbReference type="ARBA" id="ARBA00022692"/>
    </source>
</evidence>
<dbReference type="InterPro" id="IPR005503">
    <property type="entry name" value="FliL"/>
</dbReference>
<dbReference type="GO" id="GO:0006935">
    <property type="term" value="P:chemotaxis"/>
    <property type="evidence" value="ECO:0007669"/>
    <property type="project" value="UniProtKB-KW"/>
</dbReference>
<reference evidence="12 13" key="1">
    <citation type="submission" date="2019-02" db="EMBL/GenBank/DDBJ databases">
        <title>Aquabacterium sp. strain KMB7.</title>
        <authorList>
            <person name="Chen W.-M."/>
        </authorList>
    </citation>
    <scope>NUCLEOTIDE SEQUENCE [LARGE SCALE GENOMIC DNA]</scope>
    <source>
        <strain evidence="12 13">KMB7</strain>
    </source>
</reference>
<comment type="function">
    <text evidence="1 10">Controls the rotational direction of flagella during chemotaxis.</text>
</comment>
<evidence type="ECO:0000256" key="4">
    <source>
        <dbReference type="ARBA" id="ARBA00022475"/>
    </source>
</evidence>
<sequence>MSAAPAPAPAAQGEAPAGGGKKKLVIIGAAVAVLLLGGGGGAFYMMKKKAAEAEAAAAEGEDGGHEEAHAKPAKKAAPKPDKDAKASPPAFVPLDPFIVNLTDRDTDRYAQIGLNLQVDDPKVADEMKVYMPAIRNSILLILSHKSSEELLSPEGKETLADEIKRDAARAMGYVIEDPDDEEEEEENPKKKKKKRKKVESYNPIVQVHYSTFVIQ</sequence>
<dbReference type="Proteomes" id="UP000292120">
    <property type="component" value="Unassembled WGS sequence"/>
</dbReference>
<name>A0A4Q9H1A5_9BURK</name>
<organism evidence="12 13">
    <name type="scientific">Aquabacterium lacunae</name>
    <dbReference type="NCBI Taxonomy" id="2528630"/>
    <lineage>
        <taxon>Bacteria</taxon>
        <taxon>Pseudomonadati</taxon>
        <taxon>Pseudomonadota</taxon>
        <taxon>Betaproteobacteria</taxon>
        <taxon>Burkholderiales</taxon>
        <taxon>Aquabacterium</taxon>
    </lineage>
</organism>
<evidence type="ECO:0000313" key="13">
    <source>
        <dbReference type="Proteomes" id="UP000292120"/>
    </source>
</evidence>
<feature type="region of interest" description="Disordered" evidence="11">
    <location>
        <begin position="57"/>
        <end position="89"/>
    </location>
</feature>
<keyword evidence="4" id="KW-1003">Cell membrane</keyword>
<comment type="caution">
    <text evidence="12">The sequence shown here is derived from an EMBL/GenBank/DDBJ whole genome shotgun (WGS) entry which is preliminary data.</text>
</comment>
<feature type="compositionally biased region" description="Acidic residues" evidence="11">
    <location>
        <begin position="176"/>
        <end position="186"/>
    </location>
</feature>
<dbReference type="PANTHER" id="PTHR35091:SF2">
    <property type="entry name" value="FLAGELLAR PROTEIN FLIL"/>
    <property type="match status" value="1"/>
</dbReference>
<dbReference type="PANTHER" id="PTHR35091">
    <property type="entry name" value="FLAGELLAR PROTEIN FLIL"/>
    <property type="match status" value="1"/>
</dbReference>
<evidence type="ECO:0000313" key="12">
    <source>
        <dbReference type="EMBL" id="TBO33929.1"/>
    </source>
</evidence>
<evidence type="ECO:0000256" key="7">
    <source>
        <dbReference type="ARBA" id="ARBA00022779"/>
    </source>
</evidence>
<keyword evidence="9 10" id="KW-0472">Membrane</keyword>
<protein>
    <recommendedName>
        <fullName evidence="10">Flagellar protein FliL</fullName>
    </recommendedName>
</protein>
<dbReference type="OrthoDB" id="5297029at2"/>
<keyword evidence="12" id="KW-0282">Flagellum</keyword>
<evidence type="ECO:0000256" key="5">
    <source>
        <dbReference type="ARBA" id="ARBA00022500"/>
    </source>
</evidence>
<keyword evidence="12" id="KW-0966">Cell projection</keyword>
<evidence type="ECO:0000256" key="11">
    <source>
        <dbReference type="SAM" id="MobiDB-lite"/>
    </source>
</evidence>
<keyword evidence="7 10" id="KW-0283">Flagellar rotation</keyword>
<comment type="similarity">
    <text evidence="3 10">Belongs to the FliL family.</text>
</comment>
<dbReference type="GO" id="GO:0071978">
    <property type="term" value="P:bacterial-type flagellum-dependent swarming motility"/>
    <property type="evidence" value="ECO:0007669"/>
    <property type="project" value="TreeGrafter"/>
</dbReference>
<keyword evidence="8 10" id="KW-1133">Transmembrane helix</keyword>
<accession>A0A4Q9H1A5</accession>
<dbReference type="GO" id="GO:0005886">
    <property type="term" value="C:plasma membrane"/>
    <property type="evidence" value="ECO:0007669"/>
    <property type="project" value="UniProtKB-SubCell"/>
</dbReference>
<proteinExistence type="inferred from homology"/>
<evidence type="ECO:0000256" key="3">
    <source>
        <dbReference type="ARBA" id="ARBA00008281"/>
    </source>
</evidence>
<dbReference type="GO" id="GO:0009425">
    <property type="term" value="C:bacterial-type flagellum basal body"/>
    <property type="evidence" value="ECO:0007669"/>
    <property type="project" value="InterPro"/>
</dbReference>
<dbReference type="Pfam" id="PF03748">
    <property type="entry name" value="FliL"/>
    <property type="match status" value="1"/>
</dbReference>